<feature type="region of interest" description="Disordered" evidence="11">
    <location>
        <begin position="298"/>
        <end position="329"/>
    </location>
</feature>
<keyword evidence="10" id="KW-0460">Magnesium</keyword>
<evidence type="ECO:0000313" key="14">
    <source>
        <dbReference type="Proteomes" id="UP001054857"/>
    </source>
</evidence>
<evidence type="ECO:0000256" key="7">
    <source>
        <dbReference type="ARBA" id="ARBA00022723"/>
    </source>
</evidence>
<proteinExistence type="inferred from homology"/>
<name>A0AAD3E2Q2_9CHLO</name>
<evidence type="ECO:0000313" key="13">
    <source>
        <dbReference type="EMBL" id="GFR51402.1"/>
    </source>
</evidence>
<feature type="compositionally biased region" description="Low complexity" evidence="11">
    <location>
        <begin position="401"/>
        <end position="420"/>
    </location>
</feature>
<comment type="cofactor">
    <cofactor evidence="1">
        <name>Mg(2+)</name>
        <dbReference type="ChEBI" id="CHEBI:18420"/>
    </cofactor>
</comment>
<comment type="similarity">
    <text evidence="3">Belongs to the RNase H family.</text>
</comment>
<organism evidence="13 14">
    <name type="scientific">Astrephomene gubernaculifera</name>
    <dbReference type="NCBI Taxonomy" id="47775"/>
    <lineage>
        <taxon>Eukaryota</taxon>
        <taxon>Viridiplantae</taxon>
        <taxon>Chlorophyta</taxon>
        <taxon>core chlorophytes</taxon>
        <taxon>Chlorophyceae</taxon>
        <taxon>CS clade</taxon>
        <taxon>Chlamydomonadales</taxon>
        <taxon>Astrephomenaceae</taxon>
        <taxon>Astrephomene</taxon>
    </lineage>
</organism>
<dbReference type="InterPro" id="IPR009027">
    <property type="entry name" value="Ribosomal_bL9/RNase_H1_N"/>
</dbReference>
<evidence type="ECO:0000259" key="12">
    <source>
        <dbReference type="Pfam" id="PF01693"/>
    </source>
</evidence>
<keyword evidence="6" id="KW-0540">Nuclease</keyword>
<evidence type="ECO:0000256" key="6">
    <source>
        <dbReference type="ARBA" id="ARBA00022722"/>
    </source>
</evidence>
<evidence type="ECO:0000256" key="11">
    <source>
        <dbReference type="SAM" id="MobiDB-lite"/>
    </source>
</evidence>
<keyword evidence="14" id="KW-1185">Reference proteome</keyword>
<dbReference type="GO" id="GO:0004523">
    <property type="term" value="F:RNA-DNA hybrid ribonuclease activity"/>
    <property type="evidence" value="ECO:0007669"/>
    <property type="project" value="UniProtKB-EC"/>
</dbReference>
<dbReference type="InterPro" id="IPR037056">
    <property type="entry name" value="RNase_H1_N_sf"/>
</dbReference>
<feature type="compositionally biased region" description="Gly residues" evidence="11">
    <location>
        <begin position="317"/>
        <end position="329"/>
    </location>
</feature>
<evidence type="ECO:0000256" key="5">
    <source>
        <dbReference type="ARBA" id="ARBA00017721"/>
    </source>
</evidence>
<keyword evidence="9" id="KW-0378">Hydrolase</keyword>
<feature type="compositionally biased region" description="Low complexity" evidence="11">
    <location>
        <begin position="372"/>
        <end position="388"/>
    </location>
</feature>
<dbReference type="InterPro" id="IPR011320">
    <property type="entry name" value="RNase_H1_N"/>
</dbReference>
<dbReference type="GO" id="GO:0046872">
    <property type="term" value="F:metal ion binding"/>
    <property type="evidence" value="ECO:0007669"/>
    <property type="project" value="UniProtKB-KW"/>
</dbReference>
<feature type="compositionally biased region" description="Low complexity" evidence="11">
    <location>
        <begin position="211"/>
        <end position="226"/>
    </location>
</feature>
<protein>
    <recommendedName>
        <fullName evidence="5">Ribonuclease H</fullName>
        <ecNumber evidence="4">3.1.26.4</ecNumber>
    </recommendedName>
</protein>
<comment type="function">
    <text evidence="2">Endonuclease that specifically degrades the RNA of RNA-DNA hybrids.</text>
</comment>
<gene>
    <name evidence="13" type="ORF">Agub_g13840</name>
</gene>
<evidence type="ECO:0000256" key="10">
    <source>
        <dbReference type="ARBA" id="ARBA00022842"/>
    </source>
</evidence>
<feature type="region of interest" description="Disordered" evidence="11">
    <location>
        <begin position="1"/>
        <end position="30"/>
    </location>
</feature>
<dbReference type="EC" id="3.1.26.4" evidence="4"/>
<dbReference type="EMBL" id="BMAR01000049">
    <property type="protein sequence ID" value="GFR51402.1"/>
    <property type="molecule type" value="Genomic_DNA"/>
</dbReference>
<evidence type="ECO:0000256" key="1">
    <source>
        <dbReference type="ARBA" id="ARBA00001946"/>
    </source>
</evidence>
<feature type="region of interest" description="Disordered" evidence="11">
    <location>
        <begin position="70"/>
        <end position="159"/>
    </location>
</feature>
<dbReference type="Gene3D" id="3.40.970.10">
    <property type="entry name" value="Ribonuclease H1, N-terminal domain"/>
    <property type="match status" value="2"/>
</dbReference>
<accession>A0AAD3E2Q2</accession>
<feature type="domain" description="Ribonuclease H1 N-terminal" evidence="12">
    <location>
        <begin position="163"/>
        <end position="206"/>
    </location>
</feature>
<feature type="region of interest" description="Disordered" evidence="11">
    <location>
        <begin position="343"/>
        <end position="462"/>
    </location>
</feature>
<feature type="compositionally biased region" description="Low complexity" evidence="11">
    <location>
        <begin position="305"/>
        <end position="316"/>
    </location>
</feature>
<evidence type="ECO:0000256" key="2">
    <source>
        <dbReference type="ARBA" id="ARBA00004065"/>
    </source>
</evidence>
<keyword evidence="7" id="KW-0479">Metal-binding</keyword>
<dbReference type="SUPFAM" id="SSF55658">
    <property type="entry name" value="L9 N-domain-like"/>
    <property type="match status" value="2"/>
</dbReference>
<evidence type="ECO:0000256" key="3">
    <source>
        <dbReference type="ARBA" id="ARBA00005300"/>
    </source>
</evidence>
<dbReference type="FunFam" id="3.40.970.10:FF:000002">
    <property type="entry name" value="Ribonuclease H"/>
    <property type="match status" value="1"/>
</dbReference>
<evidence type="ECO:0000256" key="8">
    <source>
        <dbReference type="ARBA" id="ARBA00022759"/>
    </source>
</evidence>
<dbReference type="Pfam" id="PF01693">
    <property type="entry name" value="Cauli_VI"/>
    <property type="match status" value="2"/>
</dbReference>
<keyword evidence="8" id="KW-0255">Endonuclease</keyword>
<feature type="domain" description="Ribonuclease H1 N-terminal" evidence="12">
    <location>
        <begin position="243"/>
        <end position="286"/>
    </location>
</feature>
<feature type="non-terminal residue" evidence="13">
    <location>
        <position position="476"/>
    </location>
</feature>
<dbReference type="Proteomes" id="UP001054857">
    <property type="component" value="Unassembled WGS sequence"/>
</dbReference>
<feature type="compositionally biased region" description="Low complexity" evidence="11">
    <location>
        <begin position="343"/>
        <end position="362"/>
    </location>
</feature>
<reference evidence="13 14" key="1">
    <citation type="journal article" date="2021" name="Sci. Rep.">
        <title>Genome sequencing of the multicellular alga Astrephomene provides insights into convergent evolution of germ-soma differentiation.</title>
        <authorList>
            <person name="Yamashita S."/>
            <person name="Yamamoto K."/>
            <person name="Matsuzaki R."/>
            <person name="Suzuki S."/>
            <person name="Yamaguchi H."/>
            <person name="Hirooka S."/>
            <person name="Minakuchi Y."/>
            <person name="Miyagishima S."/>
            <person name="Kawachi M."/>
            <person name="Toyoda A."/>
            <person name="Nozaki H."/>
        </authorList>
    </citation>
    <scope>NUCLEOTIDE SEQUENCE [LARGE SCALE GENOMIC DNA]</scope>
    <source>
        <strain evidence="13 14">NIES-4017</strain>
    </source>
</reference>
<comment type="caution">
    <text evidence="13">The sequence shown here is derived from an EMBL/GenBank/DDBJ whole genome shotgun (WGS) entry which is preliminary data.</text>
</comment>
<dbReference type="AlphaFoldDB" id="A0AAD3E2Q2"/>
<sequence length="476" mass="48322">MNASLLRPSTLVPTATNLGPPRSLTPQHLLPSPALAPIPLRYRLGRPAALPQPPLRQPFVTLAACPSSARGPLLPPSRTAPSWPGPPLQQQQRPWPPGGSAPASPAASPHRGAAAGDSSEGSRSSSSRLSVRVAGRGSRSGNIMNSSWGSSGGSSSDMRSGGPFYAVAVGWRTGVFRSWGEAEKAVSGFSGAVYRKFHTEREARQYVAEEGQPGQQQQQQPSRALGGLAGGGGGAGGGIDKRPYYAVAKGQQVGILRSWEETQAVVDGVSGSIYKRFSSRGEAERFLLEHGVRLAGAAAGGAPGRGATSAPSTTPAAGGGGGGAPGGAAAPGGGVAVPAGAVAAAEESPSRRTATAVAATTARARKGEAAKGESAGAAKRAAADAPPGKRARRGGQEQQPAAAASPLEVAAQQQQQQQQAEEQEGKKGRKPKQQPKQAKTSPDKAPKKATQRGEASQLLCFGSLGGAIQPDMVYRL</sequence>
<feature type="region of interest" description="Disordered" evidence="11">
    <location>
        <begin position="207"/>
        <end position="233"/>
    </location>
</feature>
<evidence type="ECO:0000256" key="9">
    <source>
        <dbReference type="ARBA" id="ARBA00022801"/>
    </source>
</evidence>
<feature type="compositionally biased region" description="Low complexity" evidence="11">
    <location>
        <begin position="100"/>
        <end position="159"/>
    </location>
</feature>
<evidence type="ECO:0000256" key="4">
    <source>
        <dbReference type="ARBA" id="ARBA00012180"/>
    </source>
</evidence>